<dbReference type="PANTHER" id="PTHR21324">
    <property type="entry name" value="FASTING-INDUCIBLE INTEGRAL MEMBRANE PROTEIN TM6P1-RELATED"/>
    <property type="match status" value="1"/>
</dbReference>
<evidence type="ECO:0000256" key="5">
    <source>
        <dbReference type="ARBA" id="ARBA00023136"/>
    </source>
</evidence>
<dbReference type="InterPro" id="IPR019402">
    <property type="entry name" value="CWH43_N"/>
</dbReference>
<comment type="subcellular location">
    <subcellularLocation>
        <location evidence="1">Endomembrane system</location>
        <topology evidence="1">Multi-pass membrane protein</topology>
    </subcellularLocation>
</comment>
<evidence type="ECO:0000256" key="2">
    <source>
        <dbReference type="ARBA" id="ARBA00006565"/>
    </source>
</evidence>
<dbReference type="GO" id="GO:0012505">
    <property type="term" value="C:endomembrane system"/>
    <property type="evidence" value="ECO:0007669"/>
    <property type="project" value="UniProtKB-SubCell"/>
</dbReference>
<evidence type="ECO:0000313" key="9">
    <source>
        <dbReference type="Proteomes" id="UP000683360"/>
    </source>
</evidence>
<evidence type="ECO:0000313" key="8">
    <source>
        <dbReference type="EMBL" id="CAG2192410.1"/>
    </source>
</evidence>
<dbReference type="Proteomes" id="UP000683360">
    <property type="component" value="Unassembled WGS sequence"/>
</dbReference>
<evidence type="ECO:0000259" key="7">
    <source>
        <dbReference type="Pfam" id="PF10277"/>
    </source>
</evidence>
<keyword evidence="5 6" id="KW-0472">Membrane</keyword>
<keyword evidence="9" id="KW-1185">Reference proteome</keyword>
<keyword evidence="4 6" id="KW-1133">Transmembrane helix</keyword>
<protein>
    <recommendedName>
        <fullName evidence="7">CWH43-like N-terminal domain-containing protein</fullName>
    </recommendedName>
</protein>
<gene>
    <name evidence="8" type="ORF">MEDL_7569</name>
</gene>
<feature type="transmembrane region" description="Helical" evidence="6">
    <location>
        <begin position="136"/>
        <end position="155"/>
    </location>
</feature>
<comment type="similarity">
    <text evidence="2">Belongs to the DRAM/TMEM150 family.</text>
</comment>
<dbReference type="Pfam" id="PF10277">
    <property type="entry name" value="Frag1"/>
    <property type="match status" value="1"/>
</dbReference>
<feature type="transmembrane region" description="Helical" evidence="6">
    <location>
        <begin position="167"/>
        <end position="191"/>
    </location>
</feature>
<feature type="transmembrane region" description="Helical" evidence="6">
    <location>
        <begin position="103"/>
        <end position="124"/>
    </location>
</feature>
<sequence length="268" mass="30880">MLFAASCSFCSFIYLLPIVTNVWIWISFGTTYGLAYAQNHTNQDFPYISYTGVDEPESGIFSFLLTVSAIMLAVNAEIRFLFIRESIQRNRANCSNRWQKIINWQNIIGLVVGLLSSIGLLMVACFQVDTMLLPHFVGAAVAFILPLVYMCLQSALTCKLKRARWEWLWQCINSAVTCIIFVIFIVPFVYVKVEKKEDLKDVLLLAKITELLLALSLYAFLISFMGCFKEIRVLTLNVQLVEDNHRYQDKENRQQQVPLTYQHERTIM</sequence>
<name>A0A8S3QCE3_MYTED</name>
<feature type="domain" description="CWH43-like N-terminal" evidence="7">
    <location>
        <begin position="13"/>
        <end position="226"/>
    </location>
</feature>
<accession>A0A8S3QCE3</accession>
<organism evidence="8 9">
    <name type="scientific">Mytilus edulis</name>
    <name type="common">Blue mussel</name>
    <dbReference type="NCBI Taxonomy" id="6550"/>
    <lineage>
        <taxon>Eukaryota</taxon>
        <taxon>Metazoa</taxon>
        <taxon>Spiralia</taxon>
        <taxon>Lophotrochozoa</taxon>
        <taxon>Mollusca</taxon>
        <taxon>Bivalvia</taxon>
        <taxon>Autobranchia</taxon>
        <taxon>Pteriomorphia</taxon>
        <taxon>Mytilida</taxon>
        <taxon>Mytiloidea</taxon>
        <taxon>Mytilidae</taxon>
        <taxon>Mytilinae</taxon>
        <taxon>Mytilus</taxon>
    </lineage>
</organism>
<dbReference type="PANTHER" id="PTHR21324:SF2">
    <property type="entry name" value="EG:22E5.9 PROTEIN"/>
    <property type="match status" value="1"/>
</dbReference>
<dbReference type="OrthoDB" id="191706at2759"/>
<feature type="transmembrane region" description="Helical" evidence="6">
    <location>
        <begin position="12"/>
        <end position="35"/>
    </location>
</feature>
<evidence type="ECO:0000256" key="1">
    <source>
        <dbReference type="ARBA" id="ARBA00004127"/>
    </source>
</evidence>
<comment type="caution">
    <text evidence="8">The sequence shown here is derived from an EMBL/GenBank/DDBJ whole genome shotgun (WGS) entry which is preliminary data.</text>
</comment>
<reference evidence="8" key="1">
    <citation type="submission" date="2021-03" db="EMBL/GenBank/DDBJ databases">
        <authorList>
            <person name="Bekaert M."/>
        </authorList>
    </citation>
    <scope>NUCLEOTIDE SEQUENCE</scope>
</reference>
<keyword evidence="3 6" id="KW-0812">Transmembrane</keyword>
<proteinExistence type="inferred from homology"/>
<evidence type="ECO:0000256" key="3">
    <source>
        <dbReference type="ARBA" id="ARBA00022692"/>
    </source>
</evidence>
<dbReference type="EMBL" id="CAJPWZ010000385">
    <property type="protein sequence ID" value="CAG2192410.1"/>
    <property type="molecule type" value="Genomic_DNA"/>
</dbReference>
<evidence type="ECO:0000256" key="4">
    <source>
        <dbReference type="ARBA" id="ARBA00022989"/>
    </source>
</evidence>
<dbReference type="InterPro" id="IPR050911">
    <property type="entry name" value="DRAM/TMEM150_Autophagy_Mod"/>
</dbReference>
<feature type="transmembrane region" description="Helical" evidence="6">
    <location>
        <begin position="211"/>
        <end position="228"/>
    </location>
</feature>
<evidence type="ECO:0000256" key="6">
    <source>
        <dbReference type="SAM" id="Phobius"/>
    </source>
</evidence>
<feature type="transmembrane region" description="Helical" evidence="6">
    <location>
        <begin position="60"/>
        <end position="82"/>
    </location>
</feature>
<dbReference type="AlphaFoldDB" id="A0A8S3QCE3"/>